<evidence type="ECO:0000313" key="11">
    <source>
        <dbReference type="Proteomes" id="UP000015453"/>
    </source>
</evidence>
<evidence type="ECO:0000259" key="9">
    <source>
        <dbReference type="Pfam" id="PF12719"/>
    </source>
</evidence>
<dbReference type="GO" id="GO:0000796">
    <property type="term" value="C:condensin complex"/>
    <property type="evidence" value="ECO:0007669"/>
    <property type="project" value="InterPro"/>
</dbReference>
<evidence type="ECO:0000313" key="10">
    <source>
        <dbReference type="EMBL" id="EPS67472.1"/>
    </source>
</evidence>
<dbReference type="GO" id="GO:0051301">
    <property type="term" value="P:cell division"/>
    <property type="evidence" value="ECO:0007669"/>
    <property type="project" value="UniProtKB-KW"/>
</dbReference>
<evidence type="ECO:0000256" key="7">
    <source>
        <dbReference type="ARBA" id="ARBA00023306"/>
    </source>
</evidence>
<evidence type="ECO:0000256" key="3">
    <source>
        <dbReference type="ARBA" id="ARBA00022454"/>
    </source>
</evidence>
<evidence type="ECO:0000256" key="8">
    <source>
        <dbReference type="SAM" id="MobiDB-lite"/>
    </source>
</evidence>
<protein>
    <recommendedName>
        <fullName evidence="9">Nuclear condensin complex subunit 3 C-terminal domain-containing protein</fullName>
    </recommendedName>
</protein>
<keyword evidence="11" id="KW-1185">Reference proteome</keyword>
<dbReference type="Pfam" id="PF12719">
    <property type="entry name" value="Cnd3"/>
    <property type="match status" value="1"/>
</dbReference>
<keyword evidence="4" id="KW-0132">Cell division</keyword>
<gene>
    <name evidence="10" type="ORF">M569_07302</name>
</gene>
<keyword evidence="5" id="KW-0498">Mitosis</keyword>
<keyword evidence="3" id="KW-0158">Chromosome</keyword>
<dbReference type="GO" id="GO:0000793">
    <property type="term" value="C:condensed chromosome"/>
    <property type="evidence" value="ECO:0007669"/>
    <property type="project" value="TreeGrafter"/>
</dbReference>
<feature type="compositionally biased region" description="Polar residues" evidence="8">
    <location>
        <begin position="967"/>
        <end position="979"/>
    </location>
</feature>
<evidence type="ECO:0000256" key="2">
    <source>
        <dbReference type="ARBA" id="ARBA00006533"/>
    </source>
</evidence>
<evidence type="ECO:0000256" key="1">
    <source>
        <dbReference type="ARBA" id="ARBA00004286"/>
    </source>
</evidence>
<dbReference type="Proteomes" id="UP000015453">
    <property type="component" value="Unassembled WGS sequence"/>
</dbReference>
<comment type="caution">
    <text evidence="10">The sequence shown here is derived from an EMBL/GenBank/DDBJ whole genome shotgun (WGS) entry which is preliminary data.</text>
</comment>
<dbReference type="InterPro" id="IPR025977">
    <property type="entry name" value="Cnd3_C"/>
</dbReference>
<comment type="similarity">
    <text evidence="2">Belongs to the CND3 (condensin subunit 3) family.</text>
</comment>
<name>S8E550_9LAMI</name>
<evidence type="ECO:0000256" key="5">
    <source>
        <dbReference type="ARBA" id="ARBA00022776"/>
    </source>
</evidence>
<dbReference type="InterPro" id="IPR011989">
    <property type="entry name" value="ARM-like"/>
</dbReference>
<comment type="subcellular location">
    <subcellularLocation>
        <location evidence="1">Chromosome</location>
    </subcellularLocation>
</comment>
<dbReference type="OrthoDB" id="27187at2759"/>
<feature type="domain" description="Nuclear condensin complex subunit 3 C-terminal" evidence="9">
    <location>
        <begin position="518"/>
        <end position="844"/>
    </location>
</feature>
<proteinExistence type="inferred from homology"/>
<feature type="region of interest" description="Disordered" evidence="8">
    <location>
        <begin position="920"/>
        <end position="1019"/>
    </location>
</feature>
<sequence length="1019" mass="112587">MAEEEKAENRQLVLKIARIFDEVRTSHATHVRRVKELVALRSSSPSAEDFCGAFCAALTPVFDFNRKTASAERVIKFVASFSCSRAGRDDSGDDFLESFLRFLLKAAAAANNTARFRACQIISEIIMRLPDDAEVGDEVWDEVIDLLKLCTRDKVSAVRSSSIRALARFVDVSENEDILDLFLENLELEQNGDVRKIIVLSMPPSAKTLPKIIDCTLDVAESVRKAAYAALASKFPLQSLSIKLRTTILQRGLADRSPAVAKECLKLMRDEWLKKCCNGDPVELLRYLDVETYESVGELVIVTLLREGLIDLKDSQTTEKILVSKGDSVEGKCRPEVIDAETALFWRMVTKHLFHEAHTKGTDAAMTMGAESEVYAAEALDSNCLLDRILPDSVSEYIELFNAHLAAGSGYRFVSRQLLLLGAMLDYSDTSNRKVASEFVEQLLHMGLDHETDENGNEVIVGDGFSLGGDREWSAAVAELTKKVHAAAGEFEEVVCTVVEELARPCRERTAGSNQWLHCLAVIALLLENVTSFRYMQGRAFDSSEILNSLLLPGIKQASVDVQRASIRCLGLFALLEKDPSESIINQLKLSFTKGAPGVTFMASKALLDLAAWHGPDKLDKATTNCYVSAASFDHEQFCDATEYSSVKLVDLLLGGLRRDWSPCVEAEENHSIRETLGEGLAKILILSRKFEECDTKMHHVILASLVSLYFSSESDKLHRLKQCLSVFFEIYTSLSSAHKESLSKSFVPAIRSLWPGLQHGNSSRSNVIISSMRKRAVQASLFMLQMMRAPLFSKDASSFDSGSGEEGLAIRIAVEVASYLRGKKTAAERSYLGSLCRVLVLLEFRVSEQNAVKLLRRILNPVHLTVAADRDVAKELRRMAERLRAVDRTPDEMLSVDQCRIILGNVGAGKLELSFDVDEEAASTEAPPHTPFLPPSIRSRRRAKDRRDEASSSSSSGEEELPIPATTPSVSSRSQRASKTVALSRITAAGPTTGIDEEEEEDDEDDPGTESDVTCEKE</sequence>
<accession>S8E550</accession>
<keyword evidence="6" id="KW-0226">DNA condensation</keyword>
<dbReference type="InterPro" id="IPR027165">
    <property type="entry name" value="CND3"/>
</dbReference>
<organism evidence="10 11">
    <name type="scientific">Genlisea aurea</name>
    <dbReference type="NCBI Taxonomy" id="192259"/>
    <lineage>
        <taxon>Eukaryota</taxon>
        <taxon>Viridiplantae</taxon>
        <taxon>Streptophyta</taxon>
        <taxon>Embryophyta</taxon>
        <taxon>Tracheophyta</taxon>
        <taxon>Spermatophyta</taxon>
        <taxon>Magnoliopsida</taxon>
        <taxon>eudicotyledons</taxon>
        <taxon>Gunneridae</taxon>
        <taxon>Pentapetalae</taxon>
        <taxon>asterids</taxon>
        <taxon>lamiids</taxon>
        <taxon>Lamiales</taxon>
        <taxon>Lentibulariaceae</taxon>
        <taxon>Genlisea</taxon>
    </lineage>
</organism>
<reference evidence="10 11" key="1">
    <citation type="journal article" date="2013" name="BMC Genomics">
        <title>The miniature genome of a carnivorous plant Genlisea aurea contains a low number of genes and short non-coding sequences.</title>
        <authorList>
            <person name="Leushkin E.V."/>
            <person name="Sutormin R.A."/>
            <person name="Nabieva E.R."/>
            <person name="Penin A.A."/>
            <person name="Kondrashov A.S."/>
            <person name="Logacheva M.D."/>
        </authorList>
    </citation>
    <scope>NUCLEOTIDE SEQUENCE [LARGE SCALE GENOMIC DNA]</scope>
</reference>
<evidence type="ECO:0000256" key="4">
    <source>
        <dbReference type="ARBA" id="ARBA00022618"/>
    </source>
</evidence>
<dbReference type="PANTHER" id="PTHR14418:SF5">
    <property type="entry name" value="CONDENSIN COMPLEX SUBUNIT 3"/>
    <property type="match status" value="1"/>
</dbReference>
<dbReference type="PANTHER" id="PTHR14418">
    <property type="entry name" value="CONDENSIN COMPLEX SUBUNIT 3-RELATED"/>
    <property type="match status" value="1"/>
</dbReference>
<evidence type="ECO:0000256" key="6">
    <source>
        <dbReference type="ARBA" id="ARBA00023067"/>
    </source>
</evidence>
<dbReference type="InterPro" id="IPR016024">
    <property type="entry name" value="ARM-type_fold"/>
</dbReference>
<dbReference type="EMBL" id="AUSU01003097">
    <property type="protein sequence ID" value="EPS67472.1"/>
    <property type="molecule type" value="Genomic_DNA"/>
</dbReference>
<dbReference type="AlphaFoldDB" id="S8E550"/>
<dbReference type="GO" id="GO:0007076">
    <property type="term" value="P:mitotic chromosome condensation"/>
    <property type="evidence" value="ECO:0007669"/>
    <property type="project" value="InterPro"/>
</dbReference>
<feature type="compositionally biased region" description="Acidic residues" evidence="8">
    <location>
        <begin position="996"/>
        <end position="1010"/>
    </location>
</feature>
<dbReference type="Gene3D" id="1.25.10.10">
    <property type="entry name" value="Leucine-rich Repeat Variant"/>
    <property type="match status" value="1"/>
</dbReference>
<dbReference type="SUPFAM" id="SSF48371">
    <property type="entry name" value="ARM repeat"/>
    <property type="match status" value="1"/>
</dbReference>
<keyword evidence="7" id="KW-0131">Cell cycle</keyword>